<evidence type="ECO:0000256" key="2">
    <source>
        <dbReference type="SAM" id="Phobius"/>
    </source>
</evidence>
<dbReference type="GO" id="GO:0016757">
    <property type="term" value="F:glycosyltransferase activity"/>
    <property type="evidence" value="ECO:0007669"/>
    <property type="project" value="TreeGrafter"/>
</dbReference>
<dbReference type="GO" id="GO:0009103">
    <property type="term" value="P:lipopolysaccharide biosynthetic process"/>
    <property type="evidence" value="ECO:0007669"/>
    <property type="project" value="TreeGrafter"/>
</dbReference>
<dbReference type="PANTHER" id="PTHR46401:SF2">
    <property type="entry name" value="GLYCOSYLTRANSFERASE WBBK-RELATED"/>
    <property type="match status" value="1"/>
</dbReference>
<gene>
    <name evidence="3" type="ORF">QYS47_15645</name>
</gene>
<proteinExistence type="predicted"/>
<dbReference type="SUPFAM" id="SSF53756">
    <property type="entry name" value="UDP-Glycosyltransferase/glycogen phosphorylase"/>
    <property type="match status" value="1"/>
</dbReference>
<dbReference type="CDD" id="cd03794">
    <property type="entry name" value="GT4_WbuB-like"/>
    <property type="match status" value="1"/>
</dbReference>
<feature type="transmembrane region" description="Helical" evidence="2">
    <location>
        <begin position="106"/>
        <end position="127"/>
    </location>
</feature>
<accession>A0AA49GDL7</accession>
<keyword evidence="2" id="KW-1133">Transmembrane helix</keyword>
<dbReference type="Gene3D" id="3.40.50.2000">
    <property type="entry name" value="Glycogen Phosphorylase B"/>
    <property type="match status" value="2"/>
</dbReference>
<keyword evidence="2" id="KW-0812">Transmembrane</keyword>
<dbReference type="AlphaFoldDB" id="A0AA49GDL7"/>
<dbReference type="EMBL" id="CP129968">
    <property type="protein sequence ID" value="WKK78958.1"/>
    <property type="molecule type" value="Genomic_DNA"/>
</dbReference>
<keyword evidence="2" id="KW-0472">Membrane</keyword>
<dbReference type="PANTHER" id="PTHR46401">
    <property type="entry name" value="GLYCOSYLTRANSFERASE WBBK-RELATED"/>
    <property type="match status" value="1"/>
</dbReference>
<reference evidence="3" key="1">
    <citation type="submission" date="2023-08" db="EMBL/GenBank/DDBJ databases">
        <title>Comparative genomics and taxonomic characterization of three novel marine species of genus Marivirga.</title>
        <authorList>
            <person name="Muhammad N."/>
            <person name="Kim S.-G."/>
        </authorList>
    </citation>
    <scope>NUCLEOTIDE SEQUENCE</scope>
    <source>
        <strain evidence="3">BKB1-2</strain>
    </source>
</reference>
<dbReference type="Proteomes" id="UP001232019">
    <property type="component" value="Chromosome"/>
</dbReference>
<keyword evidence="1" id="KW-0808">Transferase</keyword>
<evidence type="ECO:0000313" key="3">
    <source>
        <dbReference type="EMBL" id="WKK78958.1"/>
    </source>
</evidence>
<sequence length="398" mass="46233">MKVWVFFQDGGTPDQGWGERHYYISQSLLHKNDLSYEIFAANNSHLFKKNKNFKGLYKKCNENGTFYNWIKIPSYKKSISLKRILSWFWFTIMTFIIGIFKKKPDIIIVSSIPLFPIYSALVFKFLFRTKIIFEIRDIWPLSVLELSTIKASHPFIKLLAYTERIAYKNSDHIVSVLNNADRHIKSIIPNKKFSFTWISNGYFPASTKVYEEFNIKLKYKTIAYTGTIGEANALEYLFDAFIELIEEGHEIQLIIAGSGPLAEEFKEKYACSQIKFLGKIDKSAVSELLRKVDASYIGSRNKNLYQYGVSANKIFEYMNAGKPILYSGLSNNLIEKHRLGLTCVPEDSQDIKKGIMQILNLSKNTQEEIRIRSKEILQSNFTYRVLSEKYYKLLKELS</sequence>
<protein>
    <submittedName>
        <fullName evidence="3">Glycosyltransferase family 4 protein</fullName>
    </submittedName>
</protein>
<dbReference type="RefSeq" id="WP_302122426.1">
    <property type="nucleotide sequence ID" value="NZ_CP129968.2"/>
</dbReference>
<feature type="transmembrane region" description="Helical" evidence="2">
    <location>
        <begin position="84"/>
        <end position="100"/>
    </location>
</feature>
<evidence type="ECO:0000256" key="1">
    <source>
        <dbReference type="ARBA" id="ARBA00022679"/>
    </source>
</evidence>
<dbReference type="Pfam" id="PF13692">
    <property type="entry name" value="Glyco_trans_1_4"/>
    <property type="match status" value="1"/>
</dbReference>
<dbReference type="KEGG" id="marp:QYS47_15645"/>
<organism evidence="3">
    <name type="scientific">Marivirga arenosa</name>
    <dbReference type="NCBI Taxonomy" id="3059076"/>
    <lineage>
        <taxon>Bacteria</taxon>
        <taxon>Pseudomonadati</taxon>
        <taxon>Bacteroidota</taxon>
        <taxon>Cytophagia</taxon>
        <taxon>Cytophagales</taxon>
        <taxon>Marivirgaceae</taxon>
        <taxon>Marivirga</taxon>
    </lineage>
</organism>
<name>A0AA49GDL7_9BACT</name>